<proteinExistence type="predicted"/>
<sequence length="111" mass="12467">MEGPGVRNLGRNFGVRKLKLPITQFGKSKRTAYCNINPSFFNKGHNENNAMLLIQATRAMMSVSLVEYSNVIGSSGTKMVFSCTWKLNMKKDMEQTAKAHGKRDFCGLKKM</sequence>
<comment type="caution">
    <text evidence="1">The sequence shown here is derived from an EMBL/GenBank/DDBJ whole genome shotgun (WGS) entry which is preliminary data.</text>
</comment>
<reference evidence="1" key="2">
    <citation type="submission" date="2021-01" db="EMBL/GenBank/DDBJ databases">
        <authorList>
            <person name="Schikora-Tamarit M.A."/>
        </authorList>
    </citation>
    <scope>NUCLEOTIDE SEQUENCE</scope>
    <source>
        <strain evidence="1">CBS2887</strain>
    </source>
</reference>
<evidence type="ECO:0000313" key="2">
    <source>
        <dbReference type="Proteomes" id="UP000774326"/>
    </source>
</evidence>
<dbReference type="EMBL" id="JAEUBG010000665">
    <property type="protein sequence ID" value="KAH3687699.1"/>
    <property type="molecule type" value="Genomic_DNA"/>
</dbReference>
<dbReference type="Proteomes" id="UP000774326">
    <property type="component" value="Unassembled WGS sequence"/>
</dbReference>
<keyword evidence="2" id="KW-1185">Reference proteome</keyword>
<gene>
    <name evidence="1" type="ORF">WICPIJ_001322</name>
</gene>
<reference evidence="1" key="1">
    <citation type="journal article" date="2021" name="Open Biol.">
        <title>Shared evolutionary footprints suggest mitochondrial oxidative damage underlies multiple complex I losses in fungi.</title>
        <authorList>
            <person name="Schikora-Tamarit M.A."/>
            <person name="Marcet-Houben M."/>
            <person name="Nosek J."/>
            <person name="Gabaldon T."/>
        </authorList>
    </citation>
    <scope>NUCLEOTIDE SEQUENCE</scope>
    <source>
        <strain evidence="1">CBS2887</strain>
    </source>
</reference>
<organism evidence="1 2">
    <name type="scientific">Wickerhamomyces pijperi</name>
    <name type="common">Yeast</name>
    <name type="synonym">Pichia pijperi</name>
    <dbReference type="NCBI Taxonomy" id="599730"/>
    <lineage>
        <taxon>Eukaryota</taxon>
        <taxon>Fungi</taxon>
        <taxon>Dikarya</taxon>
        <taxon>Ascomycota</taxon>
        <taxon>Saccharomycotina</taxon>
        <taxon>Saccharomycetes</taxon>
        <taxon>Phaffomycetales</taxon>
        <taxon>Wickerhamomycetaceae</taxon>
        <taxon>Wickerhamomyces</taxon>
    </lineage>
</organism>
<evidence type="ECO:0000313" key="1">
    <source>
        <dbReference type="EMBL" id="KAH3687699.1"/>
    </source>
</evidence>
<dbReference type="AlphaFoldDB" id="A0A9P8QE71"/>
<accession>A0A9P8QE71</accession>
<name>A0A9P8QE71_WICPI</name>
<protein>
    <submittedName>
        <fullName evidence="1">Uncharacterized protein</fullName>
    </submittedName>
</protein>